<dbReference type="AlphaFoldDB" id="A0A1Z4VT82"/>
<dbReference type="SMART" id="SM00044">
    <property type="entry name" value="CYCc"/>
    <property type="match status" value="1"/>
</dbReference>
<reference evidence="3 4" key="1">
    <citation type="submission" date="2017-05" db="EMBL/GenBank/DDBJ databases">
        <title>Thiocyanate degradation by Thiohalobacter thiocyanaticus FOKN1.</title>
        <authorList>
            <person name="Oshiki M."/>
            <person name="Fukushima T."/>
            <person name="Kawano S."/>
            <person name="Nakagawa J."/>
        </authorList>
    </citation>
    <scope>NUCLEOTIDE SEQUENCE [LARGE SCALE GENOMIC DNA]</scope>
    <source>
        <strain evidence="3 4">FOKN1</strain>
    </source>
</reference>
<dbReference type="Pfam" id="PF00211">
    <property type="entry name" value="Guanylate_cyc"/>
    <property type="match status" value="1"/>
</dbReference>
<evidence type="ECO:0000256" key="1">
    <source>
        <dbReference type="SAM" id="Phobius"/>
    </source>
</evidence>
<dbReference type="RefSeq" id="WP_231971511.1">
    <property type="nucleotide sequence ID" value="NZ_AP018052.1"/>
</dbReference>
<name>A0A1Z4VT82_9GAMM</name>
<gene>
    <name evidence="3" type="ORF">FOKN1_2477</name>
</gene>
<organism evidence="3 4">
    <name type="scientific">Thiohalobacter thiocyanaticus</name>
    <dbReference type="NCBI Taxonomy" id="585455"/>
    <lineage>
        <taxon>Bacteria</taxon>
        <taxon>Pseudomonadati</taxon>
        <taxon>Pseudomonadota</taxon>
        <taxon>Gammaproteobacteria</taxon>
        <taxon>Thiohalobacterales</taxon>
        <taxon>Thiohalobacteraceae</taxon>
        <taxon>Thiohalobacter</taxon>
    </lineage>
</organism>
<dbReference type="GO" id="GO:0035556">
    <property type="term" value="P:intracellular signal transduction"/>
    <property type="evidence" value="ECO:0007669"/>
    <property type="project" value="InterPro"/>
</dbReference>
<dbReference type="GO" id="GO:0006171">
    <property type="term" value="P:cAMP biosynthetic process"/>
    <property type="evidence" value="ECO:0007669"/>
    <property type="project" value="TreeGrafter"/>
</dbReference>
<dbReference type="InterPro" id="IPR007890">
    <property type="entry name" value="CHASE2"/>
</dbReference>
<evidence type="ECO:0000313" key="4">
    <source>
        <dbReference type="Proteomes" id="UP000218765"/>
    </source>
</evidence>
<keyword evidence="1" id="KW-0472">Membrane</keyword>
<keyword evidence="4" id="KW-1185">Reference proteome</keyword>
<dbReference type="InterPro" id="IPR050697">
    <property type="entry name" value="Adenylyl/Guanylyl_Cyclase_3/4"/>
</dbReference>
<proteinExistence type="predicted"/>
<dbReference type="Proteomes" id="UP000218765">
    <property type="component" value="Chromosome"/>
</dbReference>
<feature type="transmembrane region" description="Helical" evidence="1">
    <location>
        <begin position="420"/>
        <end position="444"/>
    </location>
</feature>
<dbReference type="Gene3D" id="3.30.70.1230">
    <property type="entry name" value="Nucleotide cyclase"/>
    <property type="match status" value="1"/>
</dbReference>
<protein>
    <submittedName>
        <fullName evidence="3">Adenylate cyclase</fullName>
    </submittedName>
</protein>
<accession>A0A1Z4VT82</accession>
<dbReference type="PANTHER" id="PTHR43081:SF1">
    <property type="entry name" value="ADENYLATE CYCLASE, TERMINAL-DIFFERENTIATION SPECIFIC"/>
    <property type="match status" value="1"/>
</dbReference>
<evidence type="ECO:0000313" key="3">
    <source>
        <dbReference type="EMBL" id="BAZ94849.1"/>
    </source>
</evidence>
<sequence>MPAALHRSPRVAAILAGLLLALIGTWVETTGREPVSTLRERLEYLSYDLRLNLGLPAAPAANDTILILDIDEQSLQQEGRWPWPRQRLAQVVDSLRDAGAAVVAFDLVMSEPERSEVDTLEALIAQQADPAAGRYEALLALARARDGDRRLARALTGMDTVLGYVLHTARADSSGILPAPAPLAGETDALFAVPELPTHTANLPLLQQAAGHGGFITVMPDADGVIRRVPLLVRHQGELYPSLALETARVYLFARQIGIDTAEVGNGRVVEYLSLARDQRIHTDAGAQVLVPYTGPAGSFDHLSAADLLAGDFDPARVENRIVLVGATALALADVKPTPVQNVYPGVEIHASIIAGLLAGDFPYQPDWASGANVFIIIGVGSLLALLLPFLGPVWILLLSALVLSGFIAGNFWLWTEHRLALATTTPTLAIAAIMLFNLSYGFLGEARRRRQLKGMFGQYVPPQLVEEMSRNPGQFHAEGESREMSVLFADIRNFTTISESLGAGELKHLLNRFFTPMTATIFHHRGTIDKYVGDMIMAFWGAPVSDPQHAGHAIEGALGMLAAADRLRAQFLAEGLPEINIGIGINSGVMNVGDMGSQYRRAYTVLGDAVNLASRLEGVTKYYGVRLVVGERTRELAPGFVYRTLDRVRVKGKRQGVTVYEPLCAQTELTPAMSDWLQRHDATLAAFWNQDWDAADRGFRELAAERPGDRLYKLYLERIDQLRRRELPPDWDGVFERREK</sequence>
<keyword evidence="1" id="KW-0812">Transmembrane</keyword>
<dbReference type="GO" id="GO:0004016">
    <property type="term" value="F:adenylate cyclase activity"/>
    <property type="evidence" value="ECO:0007669"/>
    <property type="project" value="UniProtKB-ARBA"/>
</dbReference>
<feature type="transmembrane region" description="Helical" evidence="1">
    <location>
        <begin position="368"/>
        <end position="388"/>
    </location>
</feature>
<dbReference type="PANTHER" id="PTHR43081">
    <property type="entry name" value="ADENYLATE CYCLASE, TERMINAL-DIFFERENTIATION SPECIFIC-RELATED"/>
    <property type="match status" value="1"/>
</dbReference>
<dbReference type="EMBL" id="AP018052">
    <property type="protein sequence ID" value="BAZ94849.1"/>
    <property type="molecule type" value="Genomic_DNA"/>
</dbReference>
<dbReference type="InterPro" id="IPR001054">
    <property type="entry name" value="A/G_cyclase"/>
</dbReference>
<feature type="domain" description="Guanylate cyclase" evidence="2">
    <location>
        <begin position="486"/>
        <end position="618"/>
    </location>
</feature>
<dbReference type="Pfam" id="PF05226">
    <property type="entry name" value="CHASE2"/>
    <property type="match status" value="1"/>
</dbReference>
<dbReference type="CDD" id="cd07302">
    <property type="entry name" value="CHD"/>
    <property type="match status" value="1"/>
</dbReference>
<dbReference type="KEGG" id="ttc:FOKN1_2477"/>
<keyword evidence="1" id="KW-1133">Transmembrane helix</keyword>
<dbReference type="SMART" id="SM01080">
    <property type="entry name" value="CHASE2"/>
    <property type="match status" value="1"/>
</dbReference>
<feature type="transmembrane region" description="Helical" evidence="1">
    <location>
        <begin position="395"/>
        <end position="414"/>
    </location>
</feature>
<dbReference type="SUPFAM" id="SSF55073">
    <property type="entry name" value="Nucleotide cyclase"/>
    <property type="match status" value="1"/>
</dbReference>
<dbReference type="PROSITE" id="PS50125">
    <property type="entry name" value="GUANYLATE_CYCLASE_2"/>
    <property type="match status" value="1"/>
</dbReference>
<evidence type="ECO:0000259" key="2">
    <source>
        <dbReference type="PROSITE" id="PS50125"/>
    </source>
</evidence>
<dbReference type="InterPro" id="IPR029787">
    <property type="entry name" value="Nucleotide_cyclase"/>
</dbReference>